<keyword evidence="1" id="KW-0436">Ligase</keyword>
<evidence type="ECO:0000313" key="4">
    <source>
        <dbReference type="Proteomes" id="UP000652760"/>
    </source>
</evidence>
<evidence type="ECO:0000259" key="2">
    <source>
        <dbReference type="Pfam" id="PF13193"/>
    </source>
</evidence>
<evidence type="ECO:0000313" key="3">
    <source>
        <dbReference type="EMBL" id="MBK1836903.1"/>
    </source>
</evidence>
<proteinExistence type="predicted"/>
<name>A0ABS1F0F8_9PROT</name>
<dbReference type="RefSeq" id="WP_200191093.1">
    <property type="nucleotide sequence ID" value="NZ_JAENHM010000020.1"/>
</dbReference>
<feature type="domain" description="AMP-binding enzyme C-terminal" evidence="2">
    <location>
        <begin position="325"/>
        <end position="399"/>
    </location>
</feature>
<dbReference type="PANTHER" id="PTHR43352">
    <property type="entry name" value="ACETYL-COA SYNTHETASE"/>
    <property type="match status" value="1"/>
</dbReference>
<dbReference type="InterPro" id="IPR025110">
    <property type="entry name" value="AMP-bd_C"/>
</dbReference>
<accession>A0ABS1F0F8</accession>
<organism evidence="3 4">
    <name type="scientific">Azospirillum endophyticum</name>
    <dbReference type="NCBI Taxonomy" id="2800326"/>
    <lineage>
        <taxon>Bacteria</taxon>
        <taxon>Pseudomonadati</taxon>
        <taxon>Pseudomonadota</taxon>
        <taxon>Alphaproteobacteria</taxon>
        <taxon>Rhodospirillales</taxon>
        <taxon>Azospirillaceae</taxon>
        <taxon>Azospirillum</taxon>
    </lineage>
</organism>
<comment type="caution">
    <text evidence="3">The sequence shown here is derived from an EMBL/GenBank/DDBJ whole genome shotgun (WGS) entry which is preliminary data.</text>
</comment>
<dbReference type="Gene3D" id="3.30.300.30">
    <property type="match status" value="1"/>
</dbReference>
<sequence length="410" mass="43831">MTIHRWWRNRDALSRVVCDLLAGEFARLRPGGPVPAGQHRWPETLPLGPEGVGADSLDVLHLASVLNEALHLHRSGIEDYLLARRTVGEWLDICEAALGRFDGALSFRTSGSTGEGKRCEHPLPALEEEADALAALLSGAAHAPRRVVSVVPAHHIYGFLFTVLLPDRLGVPVVDGRGTSPGGLAAGLGPGDIVVAHPDWWGALLRSGATLADGVTGTSSTAPCPPDTARGMRRIGLARLVEVFGSSETAGLGWRESPDAAFRPFSWWRFGDGGRVSRRLADGTTLSATLQDRLSHDEEGFRPSGRLDTVVQVGGVNVSLAAVQAHLAGHPDVETAAVRLMRPEEGTRLKAFVVPARDALPWEELCRRLTVWIDATLPAPQRPRALAIGPALPVNAMGKPCDWPLASQGR</sequence>
<protein>
    <recommendedName>
        <fullName evidence="2">AMP-binding enzyme C-terminal domain-containing protein</fullName>
    </recommendedName>
</protein>
<evidence type="ECO:0000256" key="1">
    <source>
        <dbReference type="ARBA" id="ARBA00022598"/>
    </source>
</evidence>
<dbReference type="Proteomes" id="UP000652760">
    <property type="component" value="Unassembled WGS sequence"/>
</dbReference>
<gene>
    <name evidence="3" type="ORF">JHL17_05710</name>
</gene>
<dbReference type="Gene3D" id="3.40.50.12780">
    <property type="entry name" value="N-terminal domain of ligase-like"/>
    <property type="match status" value="1"/>
</dbReference>
<dbReference type="InterPro" id="IPR042099">
    <property type="entry name" value="ANL_N_sf"/>
</dbReference>
<dbReference type="PANTHER" id="PTHR43352:SF1">
    <property type="entry name" value="ANTHRANILATE--COA LIGASE"/>
    <property type="match status" value="1"/>
</dbReference>
<dbReference type="EMBL" id="JAENHM010000020">
    <property type="protein sequence ID" value="MBK1836903.1"/>
    <property type="molecule type" value="Genomic_DNA"/>
</dbReference>
<dbReference type="SUPFAM" id="SSF56801">
    <property type="entry name" value="Acetyl-CoA synthetase-like"/>
    <property type="match status" value="1"/>
</dbReference>
<dbReference type="Pfam" id="PF13193">
    <property type="entry name" value="AMP-binding_C"/>
    <property type="match status" value="1"/>
</dbReference>
<reference evidence="4" key="1">
    <citation type="submission" date="2021-01" db="EMBL/GenBank/DDBJ databases">
        <title>Genome public.</title>
        <authorList>
            <person name="Liu C."/>
            <person name="Sun Q."/>
        </authorList>
    </citation>
    <scope>NUCLEOTIDE SEQUENCE [LARGE SCALE GENOMIC DNA]</scope>
    <source>
        <strain evidence="4">YIM B02556</strain>
    </source>
</reference>
<dbReference type="InterPro" id="IPR045851">
    <property type="entry name" value="AMP-bd_C_sf"/>
</dbReference>
<keyword evidence="4" id="KW-1185">Reference proteome</keyword>